<keyword evidence="3" id="KW-0408">Iron</keyword>
<dbReference type="Pfam" id="PF00173">
    <property type="entry name" value="Cyt-b5"/>
    <property type="match status" value="1"/>
</dbReference>
<dbReference type="PROSITE" id="PS50255">
    <property type="entry name" value="CYTOCHROME_B5_2"/>
    <property type="match status" value="1"/>
</dbReference>
<dbReference type="AlphaFoldDB" id="A0A0R3PY19"/>
<evidence type="ECO:0000313" key="8">
    <source>
        <dbReference type="WBParaSite" id="ACOC_0001126301-mRNA-1"/>
    </source>
</evidence>
<reference evidence="8" key="1">
    <citation type="submission" date="2017-02" db="UniProtKB">
        <authorList>
            <consortium name="WormBaseParasite"/>
        </authorList>
    </citation>
    <scope>IDENTIFICATION</scope>
</reference>
<dbReference type="OrthoDB" id="260519at2759"/>
<dbReference type="InterPro" id="IPR050668">
    <property type="entry name" value="Cytochrome_b5"/>
</dbReference>
<dbReference type="Proteomes" id="UP000267027">
    <property type="component" value="Unassembled WGS sequence"/>
</dbReference>
<dbReference type="GO" id="GO:0020037">
    <property type="term" value="F:heme binding"/>
    <property type="evidence" value="ECO:0007669"/>
    <property type="project" value="TreeGrafter"/>
</dbReference>
<dbReference type="GO" id="GO:0016020">
    <property type="term" value="C:membrane"/>
    <property type="evidence" value="ECO:0007669"/>
    <property type="project" value="TreeGrafter"/>
</dbReference>
<dbReference type="SMART" id="SM01117">
    <property type="entry name" value="Cyt-b5"/>
    <property type="match status" value="1"/>
</dbReference>
<keyword evidence="7" id="KW-1185">Reference proteome</keyword>
<dbReference type="Gene3D" id="3.10.120.10">
    <property type="entry name" value="Cytochrome b5-like heme/steroid binding domain"/>
    <property type="match status" value="1"/>
</dbReference>
<reference evidence="6 7" key="2">
    <citation type="submission" date="2018-11" db="EMBL/GenBank/DDBJ databases">
        <authorList>
            <consortium name="Pathogen Informatics"/>
        </authorList>
    </citation>
    <scope>NUCLEOTIDE SEQUENCE [LARGE SCALE GENOMIC DNA]</scope>
    <source>
        <strain evidence="6 7">Costa Rica</strain>
    </source>
</reference>
<feature type="domain" description="Cytochrome b5 heme-binding" evidence="5">
    <location>
        <begin position="4"/>
        <end position="80"/>
    </location>
</feature>
<sequence>MTLAHVITLEQTSPYRERRSFHNALLIQAYDVTPFLCEHLGGAEAITEFAGKDATASYEDTGHSKDAREVTKEYLISRLITDTASCSLSTTNTTSKGPSSGANWRDIIFSPTWSSYYFNYCASIVIVVFVP</sequence>
<evidence type="ECO:0000256" key="2">
    <source>
        <dbReference type="ARBA" id="ARBA00022723"/>
    </source>
</evidence>
<dbReference type="PRINTS" id="PR00363">
    <property type="entry name" value="CYTOCHROMEB5"/>
</dbReference>
<dbReference type="InterPro" id="IPR036400">
    <property type="entry name" value="Cyt_B5-like_heme/steroid_sf"/>
</dbReference>
<evidence type="ECO:0000313" key="6">
    <source>
        <dbReference type="EMBL" id="VDM62849.1"/>
    </source>
</evidence>
<keyword evidence="1" id="KW-0349">Heme</keyword>
<dbReference type="SUPFAM" id="SSF55856">
    <property type="entry name" value="Cytochrome b5-like heme/steroid binding domain"/>
    <property type="match status" value="1"/>
</dbReference>
<protein>
    <submittedName>
        <fullName evidence="8">Cytochrome b5 heme-binding domain-containing protein</fullName>
    </submittedName>
</protein>
<keyword evidence="2" id="KW-0479">Metal-binding</keyword>
<evidence type="ECO:0000256" key="1">
    <source>
        <dbReference type="ARBA" id="ARBA00022617"/>
    </source>
</evidence>
<dbReference type="WBParaSite" id="ACOC_0001126301-mRNA-1">
    <property type="protein sequence ID" value="ACOC_0001126301-mRNA-1"/>
    <property type="gene ID" value="ACOC_0001126301"/>
</dbReference>
<evidence type="ECO:0000259" key="5">
    <source>
        <dbReference type="PROSITE" id="PS50255"/>
    </source>
</evidence>
<dbReference type="STRING" id="334426.A0A0R3PY19"/>
<gene>
    <name evidence="6" type="ORF">ACOC_LOCUS11264</name>
</gene>
<accession>A0A0R3PY19</accession>
<comment type="similarity">
    <text evidence="4">Belongs to the cytochrome b5 family.</text>
</comment>
<name>A0A0R3PY19_ANGCS</name>
<organism evidence="8">
    <name type="scientific">Angiostrongylus costaricensis</name>
    <name type="common">Nematode worm</name>
    <dbReference type="NCBI Taxonomy" id="334426"/>
    <lineage>
        <taxon>Eukaryota</taxon>
        <taxon>Metazoa</taxon>
        <taxon>Ecdysozoa</taxon>
        <taxon>Nematoda</taxon>
        <taxon>Chromadorea</taxon>
        <taxon>Rhabditida</taxon>
        <taxon>Rhabditina</taxon>
        <taxon>Rhabditomorpha</taxon>
        <taxon>Strongyloidea</taxon>
        <taxon>Metastrongylidae</taxon>
        <taxon>Angiostrongylus</taxon>
    </lineage>
</organism>
<proteinExistence type="inferred from homology"/>
<evidence type="ECO:0000256" key="3">
    <source>
        <dbReference type="ARBA" id="ARBA00023004"/>
    </source>
</evidence>
<dbReference type="EMBL" id="UYYA01004651">
    <property type="protein sequence ID" value="VDM62849.1"/>
    <property type="molecule type" value="Genomic_DNA"/>
</dbReference>
<evidence type="ECO:0000313" key="7">
    <source>
        <dbReference type="Proteomes" id="UP000267027"/>
    </source>
</evidence>
<evidence type="ECO:0000256" key="4">
    <source>
        <dbReference type="ARBA" id="ARBA00038168"/>
    </source>
</evidence>
<dbReference type="GO" id="GO:0046872">
    <property type="term" value="F:metal ion binding"/>
    <property type="evidence" value="ECO:0007669"/>
    <property type="project" value="UniProtKB-KW"/>
</dbReference>
<dbReference type="PANTHER" id="PTHR19359">
    <property type="entry name" value="CYTOCHROME B5"/>
    <property type="match status" value="1"/>
</dbReference>
<dbReference type="InterPro" id="IPR001199">
    <property type="entry name" value="Cyt_B5-like_heme/steroid-bd"/>
</dbReference>